<keyword evidence="3" id="KW-1185">Reference proteome</keyword>
<dbReference type="Proteomes" id="UP000886998">
    <property type="component" value="Unassembled WGS sequence"/>
</dbReference>
<proteinExistence type="predicted"/>
<evidence type="ECO:0000313" key="2">
    <source>
        <dbReference type="EMBL" id="GFY76256.1"/>
    </source>
</evidence>
<reference evidence="2" key="1">
    <citation type="submission" date="2020-08" db="EMBL/GenBank/DDBJ databases">
        <title>Multicomponent nature underlies the extraordinary mechanical properties of spider dragline silk.</title>
        <authorList>
            <person name="Kono N."/>
            <person name="Nakamura H."/>
            <person name="Mori M."/>
            <person name="Yoshida Y."/>
            <person name="Ohtoshi R."/>
            <person name="Malay A.D."/>
            <person name="Moran D.A.P."/>
            <person name="Tomita M."/>
            <person name="Numata K."/>
            <person name="Arakawa K."/>
        </authorList>
    </citation>
    <scope>NUCLEOTIDE SEQUENCE</scope>
</reference>
<gene>
    <name evidence="2" type="ORF">TNIN_420931</name>
</gene>
<sequence>MARKKSQTTQQRSGNNNFQNSEHLTLTERIPGEHMEIQPKTPARPASGKTKMLWNFLFHLLPAAPDPEHLTT</sequence>
<organism evidence="2 3">
    <name type="scientific">Trichonephila inaurata madagascariensis</name>
    <dbReference type="NCBI Taxonomy" id="2747483"/>
    <lineage>
        <taxon>Eukaryota</taxon>
        <taxon>Metazoa</taxon>
        <taxon>Ecdysozoa</taxon>
        <taxon>Arthropoda</taxon>
        <taxon>Chelicerata</taxon>
        <taxon>Arachnida</taxon>
        <taxon>Araneae</taxon>
        <taxon>Araneomorphae</taxon>
        <taxon>Entelegynae</taxon>
        <taxon>Araneoidea</taxon>
        <taxon>Nephilidae</taxon>
        <taxon>Trichonephila</taxon>
        <taxon>Trichonephila inaurata</taxon>
    </lineage>
</organism>
<protein>
    <submittedName>
        <fullName evidence="2">Uncharacterized protein</fullName>
    </submittedName>
</protein>
<name>A0A8X6YNH6_9ARAC</name>
<accession>A0A8X6YNH6</accession>
<dbReference type="AlphaFoldDB" id="A0A8X6YNH6"/>
<comment type="caution">
    <text evidence="2">The sequence shown here is derived from an EMBL/GenBank/DDBJ whole genome shotgun (WGS) entry which is preliminary data.</text>
</comment>
<feature type="region of interest" description="Disordered" evidence="1">
    <location>
        <begin position="1"/>
        <end position="48"/>
    </location>
</feature>
<evidence type="ECO:0000256" key="1">
    <source>
        <dbReference type="SAM" id="MobiDB-lite"/>
    </source>
</evidence>
<feature type="compositionally biased region" description="Polar residues" evidence="1">
    <location>
        <begin position="7"/>
        <end position="24"/>
    </location>
</feature>
<dbReference type="EMBL" id="BMAV01021828">
    <property type="protein sequence ID" value="GFY76256.1"/>
    <property type="molecule type" value="Genomic_DNA"/>
</dbReference>
<evidence type="ECO:0000313" key="3">
    <source>
        <dbReference type="Proteomes" id="UP000886998"/>
    </source>
</evidence>